<evidence type="ECO:0000259" key="2">
    <source>
        <dbReference type="Pfam" id="PF05206"/>
    </source>
</evidence>
<feature type="domain" description="Methyltransferase TRM13" evidence="2">
    <location>
        <begin position="72"/>
        <end position="362"/>
    </location>
</feature>
<keyword evidence="1" id="KW-0862">Zinc</keyword>
<evidence type="ECO:0000313" key="4">
    <source>
        <dbReference type="Proteomes" id="UP001516023"/>
    </source>
</evidence>
<keyword evidence="1" id="KW-0489">Methyltransferase</keyword>
<comment type="catalytic activity">
    <reaction evidence="1">
        <text>cytidine(4) in tRNA(Gly)(GCC) + S-adenosyl-L-methionine = 2'-O-methylcytidine(4) in tRNA(Gly)(GCC) + S-adenosyl-L-homocysteine + H(+)</text>
        <dbReference type="Rhea" id="RHEA:43192"/>
        <dbReference type="Rhea" id="RHEA-COMP:10399"/>
        <dbReference type="Rhea" id="RHEA-COMP:10400"/>
        <dbReference type="ChEBI" id="CHEBI:15378"/>
        <dbReference type="ChEBI" id="CHEBI:57856"/>
        <dbReference type="ChEBI" id="CHEBI:59789"/>
        <dbReference type="ChEBI" id="CHEBI:74495"/>
        <dbReference type="ChEBI" id="CHEBI:82748"/>
        <dbReference type="EC" id="2.1.1.225"/>
    </reaction>
</comment>
<reference evidence="3 4" key="1">
    <citation type="journal article" date="2020" name="G3 (Bethesda)">
        <title>Improved Reference Genome for Cyclotella cryptica CCMP332, a Model for Cell Wall Morphogenesis, Salinity Adaptation, and Lipid Production in Diatoms (Bacillariophyta).</title>
        <authorList>
            <person name="Roberts W.R."/>
            <person name="Downey K.M."/>
            <person name="Ruck E.C."/>
            <person name="Traller J.C."/>
            <person name="Alverson A.J."/>
        </authorList>
    </citation>
    <scope>NUCLEOTIDE SEQUENCE [LARGE SCALE GENOMIC DNA]</scope>
    <source>
        <strain evidence="3 4">CCMP332</strain>
    </source>
</reference>
<comment type="similarity">
    <text evidence="1">Belongs to the methyltransferase TRM13 family.</text>
</comment>
<keyword evidence="1" id="KW-0863">Zinc-finger</keyword>
<organism evidence="3 4">
    <name type="scientific">Cyclotella cryptica</name>
    <dbReference type="NCBI Taxonomy" id="29204"/>
    <lineage>
        <taxon>Eukaryota</taxon>
        <taxon>Sar</taxon>
        <taxon>Stramenopiles</taxon>
        <taxon>Ochrophyta</taxon>
        <taxon>Bacillariophyta</taxon>
        <taxon>Coscinodiscophyceae</taxon>
        <taxon>Thalassiosirophycidae</taxon>
        <taxon>Stephanodiscales</taxon>
        <taxon>Stephanodiscaceae</taxon>
        <taxon>Cyclotella</taxon>
    </lineage>
</organism>
<evidence type="ECO:0000313" key="3">
    <source>
        <dbReference type="EMBL" id="KAL3803721.1"/>
    </source>
</evidence>
<dbReference type="AlphaFoldDB" id="A0ABD3QVR0"/>
<gene>
    <name evidence="3" type="ORF">HJC23_003775</name>
</gene>
<dbReference type="Pfam" id="PF05206">
    <property type="entry name" value="TRM13"/>
    <property type="match status" value="1"/>
</dbReference>
<keyword evidence="1" id="KW-0819">tRNA processing</keyword>
<accession>A0ABD3QVR0</accession>
<proteinExistence type="inferred from homology"/>
<comment type="caution">
    <text evidence="3">The sequence shown here is derived from an EMBL/GenBank/DDBJ whole genome shotgun (WGS) entry which is preliminary data.</text>
</comment>
<comment type="catalytic activity">
    <reaction evidence="1">
        <text>adenosine(4) in tRNA(His) + S-adenosyl-L-methionine = 2'-O-methyladenosine(4) in tRNA(His) + S-adenosyl-L-homocysteine + H(+)</text>
        <dbReference type="Rhea" id="RHEA:43196"/>
        <dbReference type="Rhea" id="RHEA-COMP:10401"/>
        <dbReference type="Rhea" id="RHEA-COMP:10402"/>
        <dbReference type="ChEBI" id="CHEBI:15378"/>
        <dbReference type="ChEBI" id="CHEBI:57856"/>
        <dbReference type="ChEBI" id="CHEBI:59789"/>
        <dbReference type="ChEBI" id="CHEBI:74411"/>
        <dbReference type="ChEBI" id="CHEBI:74477"/>
        <dbReference type="EC" id="2.1.1.225"/>
    </reaction>
</comment>
<dbReference type="PANTHER" id="PTHR12998">
    <property type="entry name" value="TRNA:M(4)X MODIFICATION ENZYME TRM13 HOMOLOG"/>
    <property type="match status" value="1"/>
</dbReference>
<keyword evidence="1" id="KW-0949">S-adenosyl-L-methionine</keyword>
<keyword evidence="1" id="KW-0808">Transferase</keyword>
<keyword evidence="4" id="KW-1185">Reference proteome</keyword>
<dbReference type="InterPro" id="IPR039044">
    <property type="entry name" value="Trm13"/>
</dbReference>
<sequence length="366" mass="41131">MSPSRNNDIGKSARNRIRHISGEQVQRLLYKLDAILPHLPSPELKEFLSPLDYTPGEVSNDGTKGGGKHVLQECSILGHLRRIGALGNDDAATTNESRRDTAIELGAGTGRLSERLQRVTPQPIHHVMIDRWEFAPSQCRDGRMRSRAGDVGSVVRVVCDIADLDLDEYCCTAMTRESCTKTNRCFCMSKHLCGPACDLAIAALERVDRQRRPPFAFATCCHYLCTFDVFSGRDYWIQLGLTEEDFEVAVAVSQWHSLKRSNAKRQCDSAVERHDSSIVDFRELIKNVPSALEANLWSKRTPFDIKPSGEFERTFLTESKAKLGTDVKRILDMTRVAKLQELGYKAELLLYTTKSIENRLLVGTIT</sequence>
<evidence type="ECO:0000256" key="1">
    <source>
        <dbReference type="RuleBase" id="RU367103"/>
    </source>
</evidence>
<dbReference type="GO" id="GO:0008033">
    <property type="term" value="P:tRNA processing"/>
    <property type="evidence" value="ECO:0007669"/>
    <property type="project" value="UniProtKB-KW"/>
</dbReference>
<dbReference type="GO" id="GO:0032259">
    <property type="term" value="P:methylation"/>
    <property type="evidence" value="ECO:0007669"/>
    <property type="project" value="UniProtKB-KW"/>
</dbReference>
<comment type="function">
    <text evidence="1">tRNA methylase which 2'-O-methylates cytidine(4) in tRNA(Pro) and tRNA(Gly)(GCC), and adenosine(4) in tRNA(His).</text>
</comment>
<comment type="catalytic activity">
    <reaction evidence="1">
        <text>cytidine(4) in tRNA(Pro) + S-adenosyl-L-methionine = 2'-O-methylcytidine(4) in tRNA(Pro) + S-adenosyl-L-homocysteine + H(+)</text>
        <dbReference type="Rhea" id="RHEA:32767"/>
        <dbReference type="Rhea" id="RHEA-COMP:10397"/>
        <dbReference type="Rhea" id="RHEA-COMP:10398"/>
        <dbReference type="ChEBI" id="CHEBI:15378"/>
        <dbReference type="ChEBI" id="CHEBI:57856"/>
        <dbReference type="ChEBI" id="CHEBI:59789"/>
        <dbReference type="ChEBI" id="CHEBI:74495"/>
        <dbReference type="ChEBI" id="CHEBI:82748"/>
        <dbReference type="EC" id="2.1.1.225"/>
    </reaction>
</comment>
<dbReference type="Proteomes" id="UP001516023">
    <property type="component" value="Unassembled WGS sequence"/>
</dbReference>
<protein>
    <recommendedName>
        <fullName evidence="1">tRNA:m(4)X modification enzyme TRM13</fullName>
        <ecNumber evidence="1">2.1.1.225</ecNumber>
    </recommendedName>
</protein>
<keyword evidence="1" id="KW-0479">Metal-binding</keyword>
<dbReference type="GO" id="GO:0008270">
    <property type="term" value="F:zinc ion binding"/>
    <property type="evidence" value="ECO:0007669"/>
    <property type="project" value="UniProtKB-KW"/>
</dbReference>
<dbReference type="InterPro" id="IPR007871">
    <property type="entry name" value="Methyltransferase_TRM13"/>
</dbReference>
<dbReference type="EC" id="2.1.1.225" evidence="1"/>
<dbReference type="PANTHER" id="PTHR12998:SF0">
    <property type="entry name" value="TRNA:M(4)X MODIFICATION ENZYME TRM13 HOMOLOG"/>
    <property type="match status" value="1"/>
</dbReference>
<name>A0ABD3QVR0_9STRA</name>
<dbReference type="GO" id="GO:0106050">
    <property type="term" value="F:tRNA 2'-O-methyltransferase activity"/>
    <property type="evidence" value="ECO:0007669"/>
    <property type="project" value="UniProtKB-UniRule"/>
</dbReference>
<dbReference type="EMBL" id="JABMIG020000012">
    <property type="protein sequence ID" value="KAL3803721.1"/>
    <property type="molecule type" value="Genomic_DNA"/>
</dbReference>